<name>A0A382V7K7_9ZZZZ</name>
<dbReference type="AlphaFoldDB" id="A0A382V7K7"/>
<sequence length="42" mass="4531">MPATFLPLYLSMVTLRGNANARCTPESRDGALQVEAGIQLQP</sequence>
<reference evidence="1" key="1">
    <citation type="submission" date="2018-05" db="EMBL/GenBank/DDBJ databases">
        <authorList>
            <person name="Lanie J.A."/>
            <person name="Ng W.-L."/>
            <person name="Kazmierczak K.M."/>
            <person name="Andrzejewski T.M."/>
            <person name="Davidsen T.M."/>
            <person name="Wayne K.J."/>
            <person name="Tettelin H."/>
            <person name="Glass J.I."/>
            <person name="Rusch D."/>
            <person name="Podicherti R."/>
            <person name="Tsui H.-C.T."/>
            <person name="Winkler M.E."/>
        </authorList>
    </citation>
    <scope>NUCLEOTIDE SEQUENCE</scope>
</reference>
<protein>
    <submittedName>
        <fullName evidence="1">Uncharacterized protein</fullName>
    </submittedName>
</protein>
<proteinExistence type="predicted"/>
<accession>A0A382V7K7</accession>
<evidence type="ECO:0000313" key="1">
    <source>
        <dbReference type="EMBL" id="SVD41911.1"/>
    </source>
</evidence>
<gene>
    <name evidence="1" type="ORF">METZ01_LOCUS394765</name>
</gene>
<dbReference type="EMBL" id="UINC01149434">
    <property type="protein sequence ID" value="SVD41911.1"/>
    <property type="molecule type" value="Genomic_DNA"/>
</dbReference>
<organism evidence="1">
    <name type="scientific">marine metagenome</name>
    <dbReference type="NCBI Taxonomy" id="408172"/>
    <lineage>
        <taxon>unclassified sequences</taxon>
        <taxon>metagenomes</taxon>
        <taxon>ecological metagenomes</taxon>
    </lineage>
</organism>